<evidence type="ECO:0000256" key="3">
    <source>
        <dbReference type="ARBA" id="ARBA00022519"/>
    </source>
</evidence>
<evidence type="ECO:0000256" key="1">
    <source>
        <dbReference type="ARBA" id="ARBA00004429"/>
    </source>
</evidence>
<comment type="subunit">
    <text evidence="7">The complex comprises the extracytoplasmic solute receptor protein and the two transmembrane proteins.</text>
</comment>
<feature type="transmembrane region" description="Helical" evidence="7">
    <location>
        <begin position="60"/>
        <end position="80"/>
    </location>
</feature>
<dbReference type="InterPro" id="IPR004681">
    <property type="entry name" value="TRAP_DctM"/>
</dbReference>
<dbReference type="GO" id="GO:0022857">
    <property type="term" value="F:transmembrane transporter activity"/>
    <property type="evidence" value="ECO:0007669"/>
    <property type="project" value="UniProtKB-UniRule"/>
</dbReference>
<evidence type="ECO:0000256" key="2">
    <source>
        <dbReference type="ARBA" id="ARBA00022475"/>
    </source>
</evidence>
<gene>
    <name evidence="9" type="ORF">EKE94_14005</name>
</gene>
<evidence type="ECO:0000256" key="7">
    <source>
        <dbReference type="RuleBase" id="RU369079"/>
    </source>
</evidence>
<dbReference type="Pfam" id="PF06808">
    <property type="entry name" value="DctM"/>
    <property type="match status" value="1"/>
</dbReference>
<dbReference type="OrthoDB" id="9790209at2"/>
<comment type="subcellular location">
    <subcellularLocation>
        <location evidence="1 7">Cell inner membrane</location>
        <topology evidence="1 7">Multi-pass membrane protein</topology>
    </subcellularLocation>
</comment>
<feature type="transmembrane region" description="Helical" evidence="7">
    <location>
        <begin position="362"/>
        <end position="387"/>
    </location>
</feature>
<keyword evidence="3 7" id="KW-0997">Cell inner membrane</keyword>
<feature type="transmembrane region" description="Helical" evidence="7">
    <location>
        <begin position="408"/>
        <end position="429"/>
    </location>
</feature>
<dbReference type="EMBL" id="RQXX01000004">
    <property type="protein sequence ID" value="RVV97639.1"/>
    <property type="molecule type" value="Genomic_DNA"/>
</dbReference>
<dbReference type="NCBIfam" id="TIGR00786">
    <property type="entry name" value="dctM"/>
    <property type="match status" value="1"/>
</dbReference>
<evidence type="ECO:0000313" key="10">
    <source>
        <dbReference type="Proteomes" id="UP000285908"/>
    </source>
</evidence>
<keyword evidence="2" id="KW-1003">Cell membrane</keyword>
<feature type="transmembrane region" description="Helical" evidence="7">
    <location>
        <begin position="312"/>
        <end position="333"/>
    </location>
</feature>
<keyword evidence="7" id="KW-0813">Transport</keyword>
<keyword evidence="5 7" id="KW-1133">Transmembrane helix</keyword>
<dbReference type="PANTHER" id="PTHR33362">
    <property type="entry name" value="SIALIC ACID TRAP TRANSPORTER PERMEASE PROTEIN SIAT-RELATED"/>
    <property type="match status" value="1"/>
</dbReference>
<accession>A0A438AG04</accession>
<comment type="function">
    <text evidence="7">Part of the tripartite ATP-independent periplasmic (TRAP) transport system.</text>
</comment>
<dbReference type="GO" id="GO:0005886">
    <property type="term" value="C:plasma membrane"/>
    <property type="evidence" value="ECO:0007669"/>
    <property type="project" value="UniProtKB-SubCell"/>
</dbReference>
<evidence type="ECO:0000313" key="9">
    <source>
        <dbReference type="EMBL" id="RVV97639.1"/>
    </source>
</evidence>
<reference evidence="9 10" key="1">
    <citation type="submission" date="2018-11" db="EMBL/GenBank/DDBJ databases">
        <title>Mesobaculum littorinae gen. nov., sp. nov., isolated from Littorina scabra that represents a novel genus of the order Rhodobacteraceae.</title>
        <authorList>
            <person name="Li F."/>
        </authorList>
    </citation>
    <scope>NUCLEOTIDE SEQUENCE [LARGE SCALE GENOMIC DNA]</scope>
    <source>
        <strain evidence="9 10">M0103</strain>
    </source>
</reference>
<evidence type="ECO:0000256" key="5">
    <source>
        <dbReference type="ARBA" id="ARBA00022989"/>
    </source>
</evidence>
<dbReference type="PANTHER" id="PTHR33362:SF5">
    <property type="entry name" value="C4-DICARBOXYLATE TRAP TRANSPORTER LARGE PERMEASE PROTEIN DCTM"/>
    <property type="match status" value="1"/>
</dbReference>
<feature type="transmembrane region" description="Helical" evidence="7">
    <location>
        <begin position="135"/>
        <end position="156"/>
    </location>
</feature>
<dbReference type="AlphaFoldDB" id="A0A438AG04"/>
<protein>
    <recommendedName>
        <fullName evidence="7">TRAP transporter large permease protein</fullName>
    </recommendedName>
</protein>
<comment type="caution">
    <text evidence="9">The sequence shown here is derived from an EMBL/GenBank/DDBJ whole genome shotgun (WGS) entry which is preliminary data.</text>
</comment>
<keyword evidence="4 7" id="KW-0812">Transmembrane</keyword>
<feature type="domain" description="TRAP C4-dicarboxylate transport system permease DctM subunit" evidence="8">
    <location>
        <begin position="12"/>
        <end position="425"/>
    </location>
</feature>
<feature type="transmembrane region" description="Helical" evidence="7">
    <location>
        <begin position="283"/>
        <end position="300"/>
    </location>
</feature>
<feature type="transmembrane region" description="Helical" evidence="7">
    <location>
        <begin position="12"/>
        <end position="39"/>
    </location>
</feature>
<feature type="transmembrane region" description="Helical" evidence="7">
    <location>
        <begin position="176"/>
        <end position="199"/>
    </location>
</feature>
<organism evidence="9 10">
    <name type="scientific">Mesobaculum littorinae</name>
    <dbReference type="NCBI Taxonomy" id="2486419"/>
    <lineage>
        <taxon>Bacteria</taxon>
        <taxon>Pseudomonadati</taxon>
        <taxon>Pseudomonadota</taxon>
        <taxon>Alphaproteobacteria</taxon>
        <taxon>Rhodobacterales</taxon>
        <taxon>Roseobacteraceae</taxon>
        <taxon>Mesobaculum</taxon>
    </lineage>
</organism>
<comment type="similarity">
    <text evidence="7">Belongs to the TRAP transporter large permease family.</text>
</comment>
<keyword evidence="10" id="KW-1185">Reference proteome</keyword>
<sequence length="435" mass="45103">MTPEASGLVGIAALFVLLALRTPVAFAMLVVGFFGYWALEGLRSAGGVLLTESYSTISNYSLIVVPMFILLGNIASAAGFSRGLYNAAFAWIVQLRGGLASASVLGCALFAAVSGSSVATAVTLGKVALPEMRRLGYATSLSTGAIAAGGTLGFLIPPSTGFVLYAILAEQSIGRLFMAGVLPGILMMGLFMAAIWIVAWLKPEAAPMGDPPDWPTRLSALFEALPLVAVILLSIGGIYLGVFTPVEASAVGAALVILLAVARRRLTWCGFRDAIAETLSTSAMLYFIVMGASVLNPFLAVTQIPSALGDGLAAAGLGPYGTLLLIVLGYVVLGMFMDGLSMLVVTVPIVLPTILAQGFDPIWFGVVAVIVIEMGMITPPIGLNVFVVRSVAGPDVPLTAIFRGVMPFLAAMIVTLLLIVAVPGIATWIPNSMFD</sequence>
<dbReference type="Proteomes" id="UP000285908">
    <property type="component" value="Unassembled WGS sequence"/>
</dbReference>
<feature type="transmembrane region" description="Helical" evidence="7">
    <location>
        <begin position="100"/>
        <end position="123"/>
    </location>
</feature>
<dbReference type="InterPro" id="IPR010656">
    <property type="entry name" value="DctM"/>
</dbReference>
<evidence type="ECO:0000259" key="8">
    <source>
        <dbReference type="Pfam" id="PF06808"/>
    </source>
</evidence>
<evidence type="ECO:0000256" key="6">
    <source>
        <dbReference type="ARBA" id="ARBA00023136"/>
    </source>
</evidence>
<evidence type="ECO:0000256" key="4">
    <source>
        <dbReference type="ARBA" id="ARBA00022692"/>
    </source>
</evidence>
<feature type="transmembrane region" description="Helical" evidence="7">
    <location>
        <begin position="340"/>
        <end position="356"/>
    </location>
</feature>
<feature type="transmembrane region" description="Helical" evidence="7">
    <location>
        <begin position="220"/>
        <end position="240"/>
    </location>
</feature>
<keyword evidence="6 7" id="KW-0472">Membrane</keyword>
<dbReference type="RefSeq" id="WP_127907234.1">
    <property type="nucleotide sequence ID" value="NZ_RQXX01000004.1"/>
</dbReference>
<name>A0A438AG04_9RHOB</name>
<proteinExistence type="inferred from homology"/>
<dbReference type="PIRSF" id="PIRSF006066">
    <property type="entry name" value="HI0050"/>
    <property type="match status" value="1"/>
</dbReference>